<keyword evidence="4" id="KW-0337">GPI-anchor biosynthesis</keyword>
<dbReference type="Pfam" id="PF10510">
    <property type="entry name" value="PIG-S"/>
    <property type="match status" value="1"/>
</dbReference>
<feature type="transmembrane region" description="Helical" evidence="10">
    <location>
        <begin position="464"/>
        <end position="485"/>
    </location>
</feature>
<comment type="similarity">
    <text evidence="3">Belongs to the PIGS family.</text>
</comment>
<name>A0A165Q932_9APHY</name>
<evidence type="ECO:0000256" key="8">
    <source>
        <dbReference type="ARBA" id="ARBA00023136"/>
    </source>
</evidence>
<evidence type="ECO:0008006" key="13">
    <source>
        <dbReference type="Google" id="ProtNLM"/>
    </source>
</evidence>
<evidence type="ECO:0000256" key="7">
    <source>
        <dbReference type="ARBA" id="ARBA00022989"/>
    </source>
</evidence>
<evidence type="ECO:0000256" key="9">
    <source>
        <dbReference type="ARBA" id="ARBA00023180"/>
    </source>
</evidence>
<keyword evidence="6" id="KW-0256">Endoplasmic reticulum</keyword>
<dbReference type="GO" id="GO:0042765">
    <property type="term" value="C:GPI-anchor transamidase complex"/>
    <property type="evidence" value="ECO:0007669"/>
    <property type="project" value="InterPro"/>
</dbReference>
<reference evidence="11 12" key="1">
    <citation type="journal article" date="2016" name="Mol. Biol. Evol.">
        <title>Comparative Genomics of Early-Diverging Mushroom-Forming Fungi Provides Insights into the Origins of Lignocellulose Decay Capabilities.</title>
        <authorList>
            <person name="Nagy L.G."/>
            <person name="Riley R."/>
            <person name="Tritt A."/>
            <person name="Adam C."/>
            <person name="Daum C."/>
            <person name="Floudas D."/>
            <person name="Sun H."/>
            <person name="Yadav J.S."/>
            <person name="Pangilinan J."/>
            <person name="Larsson K.H."/>
            <person name="Matsuura K."/>
            <person name="Barry K."/>
            <person name="Labutti K."/>
            <person name="Kuo R."/>
            <person name="Ohm R.A."/>
            <person name="Bhattacharya S.S."/>
            <person name="Shirouzu T."/>
            <person name="Yoshinaga Y."/>
            <person name="Martin F.M."/>
            <person name="Grigoriev I.V."/>
            <person name="Hibbett D.S."/>
        </authorList>
    </citation>
    <scope>NUCLEOTIDE SEQUENCE [LARGE SCALE GENOMIC DNA]</scope>
    <source>
        <strain evidence="11 12">L-15889</strain>
    </source>
</reference>
<comment type="subcellular location">
    <subcellularLocation>
        <location evidence="1">Endoplasmic reticulum membrane</location>
        <topology evidence="1">Multi-pass membrane protein</topology>
    </subcellularLocation>
</comment>
<keyword evidence="8 10" id="KW-0472">Membrane</keyword>
<dbReference type="UniPathway" id="UPA00196"/>
<dbReference type="OrthoDB" id="28748at2759"/>
<evidence type="ECO:0000256" key="1">
    <source>
        <dbReference type="ARBA" id="ARBA00004477"/>
    </source>
</evidence>
<evidence type="ECO:0000256" key="6">
    <source>
        <dbReference type="ARBA" id="ARBA00022824"/>
    </source>
</evidence>
<evidence type="ECO:0000256" key="10">
    <source>
        <dbReference type="SAM" id="Phobius"/>
    </source>
</evidence>
<dbReference type="PANTHER" id="PTHR21072">
    <property type="entry name" value="GPI TRANSAMIDASE COMPONENT PIG-S"/>
    <property type="match status" value="1"/>
</dbReference>
<dbReference type="InterPro" id="IPR019540">
    <property type="entry name" value="PtdIno-glycan_biosynth_class_S"/>
</dbReference>
<keyword evidence="7 10" id="KW-1133">Transmembrane helix</keyword>
<evidence type="ECO:0000256" key="3">
    <source>
        <dbReference type="ARBA" id="ARBA00005316"/>
    </source>
</evidence>
<evidence type="ECO:0000313" key="12">
    <source>
        <dbReference type="Proteomes" id="UP000076727"/>
    </source>
</evidence>
<evidence type="ECO:0000256" key="5">
    <source>
        <dbReference type="ARBA" id="ARBA00022692"/>
    </source>
</evidence>
<evidence type="ECO:0000256" key="2">
    <source>
        <dbReference type="ARBA" id="ARBA00004687"/>
    </source>
</evidence>
<evidence type="ECO:0000313" key="11">
    <source>
        <dbReference type="EMBL" id="KZT69166.1"/>
    </source>
</evidence>
<dbReference type="GO" id="GO:0006506">
    <property type="term" value="P:GPI anchor biosynthetic process"/>
    <property type="evidence" value="ECO:0007669"/>
    <property type="project" value="UniProtKB-UniPathway"/>
</dbReference>
<evidence type="ECO:0000256" key="4">
    <source>
        <dbReference type="ARBA" id="ARBA00022502"/>
    </source>
</evidence>
<proteinExistence type="inferred from homology"/>
<dbReference type="GO" id="GO:0016255">
    <property type="term" value="P:attachment of GPI anchor to protein"/>
    <property type="evidence" value="ECO:0007669"/>
    <property type="project" value="InterPro"/>
</dbReference>
<sequence>MDAISKPALAFESPLTRRSIIAAYFLVIFLALPLWWKTTSIERQGLPASRVSAQIGRDLVFPVRIALNTGPHELGMDRIVLDVQRQIEKNGDFEQNGLQLHVSNAATANDYQVTLRLGTWDPVIKGREVVLEILPEHVGIAAMQVADILVTLLMPYTSLWSSQAERIVSYSPRYRLAFTLLNEDATGDNAALSWDVRGALSAQLSPLLARLSVLHNFTIESQVQYHGPLAFEPHALQVAEKTEYGLTPEDLTVFVNSAQWTLSSSVSNDPVLHFIAFIPSSRHSPLRILDSDGSPTPSSAFILPQWGGIVIYNPESTGVAHTLAGRPLDAIFATFRQQLSALLGVPELPPHVQVRSNELAGVTDWQLDALVRRRAAENTASAQETLQSIVRLVAQIEDMPVGEDVKGDVENALAALDQTYSTASSSQFQVLAFASKAQSIASRAFFNPGMLALLYFPAEHKWAVYAPLFASVAAPLLASVIREAIVWRREKKAKAAVAPAADDRGHKAG</sequence>
<keyword evidence="9" id="KW-0325">Glycoprotein</keyword>
<dbReference type="AlphaFoldDB" id="A0A165Q932"/>
<protein>
    <recommendedName>
        <fullName evidence="13">GPI transamidase component PIG-S</fullName>
    </recommendedName>
</protein>
<accession>A0A165Q932</accession>
<dbReference type="EMBL" id="KV429060">
    <property type="protein sequence ID" value="KZT69166.1"/>
    <property type="molecule type" value="Genomic_DNA"/>
</dbReference>
<dbReference type="PANTHER" id="PTHR21072:SF13">
    <property type="entry name" value="GPI TRANSAMIDASE COMPONENT PIG-S"/>
    <property type="match status" value="1"/>
</dbReference>
<organism evidence="11 12">
    <name type="scientific">Daedalea quercina L-15889</name>
    <dbReference type="NCBI Taxonomy" id="1314783"/>
    <lineage>
        <taxon>Eukaryota</taxon>
        <taxon>Fungi</taxon>
        <taxon>Dikarya</taxon>
        <taxon>Basidiomycota</taxon>
        <taxon>Agaricomycotina</taxon>
        <taxon>Agaricomycetes</taxon>
        <taxon>Polyporales</taxon>
        <taxon>Fomitopsis</taxon>
    </lineage>
</organism>
<gene>
    <name evidence="11" type="ORF">DAEQUDRAFT_745357</name>
</gene>
<feature type="transmembrane region" description="Helical" evidence="10">
    <location>
        <begin position="20"/>
        <end position="36"/>
    </location>
</feature>
<comment type="pathway">
    <text evidence="2">Glycolipid biosynthesis; glycosylphosphatidylinositol-anchor biosynthesis.</text>
</comment>
<dbReference type="Proteomes" id="UP000076727">
    <property type="component" value="Unassembled WGS sequence"/>
</dbReference>
<keyword evidence="5 10" id="KW-0812">Transmembrane</keyword>
<dbReference type="STRING" id="1314783.A0A165Q932"/>
<keyword evidence="12" id="KW-1185">Reference proteome</keyword>